<protein>
    <submittedName>
        <fullName evidence="2">Uncharacterized protein</fullName>
    </submittedName>
</protein>
<dbReference type="RefSeq" id="XP_018065111.1">
    <property type="nucleotide sequence ID" value="XM_018206188.1"/>
</dbReference>
<evidence type="ECO:0000256" key="1">
    <source>
        <dbReference type="SAM" id="MobiDB-lite"/>
    </source>
</evidence>
<feature type="compositionally biased region" description="Acidic residues" evidence="1">
    <location>
        <begin position="482"/>
        <end position="491"/>
    </location>
</feature>
<feature type="region of interest" description="Disordered" evidence="1">
    <location>
        <begin position="460"/>
        <end position="491"/>
    </location>
</feature>
<dbReference type="InParanoid" id="A0A194WS05"/>
<feature type="compositionally biased region" description="Polar residues" evidence="1">
    <location>
        <begin position="117"/>
        <end position="139"/>
    </location>
</feature>
<feature type="compositionally biased region" description="Basic residues" evidence="1">
    <location>
        <begin position="14"/>
        <end position="32"/>
    </location>
</feature>
<accession>A0A194WS05</accession>
<dbReference type="EMBL" id="KQ947428">
    <property type="protein sequence ID" value="KUJ10756.1"/>
    <property type="molecule type" value="Genomic_DNA"/>
</dbReference>
<dbReference type="OrthoDB" id="3553547at2759"/>
<feature type="compositionally biased region" description="Polar residues" evidence="1">
    <location>
        <begin position="33"/>
        <end position="82"/>
    </location>
</feature>
<dbReference type="Proteomes" id="UP000070700">
    <property type="component" value="Unassembled WGS sequence"/>
</dbReference>
<keyword evidence="3" id="KW-1185">Reference proteome</keyword>
<feature type="compositionally biased region" description="Acidic residues" evidence="1">
    <location>
        <begin position="461"/>
        <end position="475"/>
    </location>
</feature>
<gene>
    <name evidence="2" type="ORF">LY89DRAFT_250173</name>
</gene>
<feature type="compositionally biased region" description="Basic and acidic residues" evidence="1">
    <location>
        <begin position="100"/>
        <end position="112"/>
    </location>
</feature>
<dbReference type="AlphaFoldDB" id="A0A194WS05"/>
<feature type="compositionally biased region" description="Basic and acidic residues" evidence="1">
    <location>
        <begin position="1"/>
        <end position="13"/>
    </location>
</feature>
<proteinExistence type="predicted"/>
<feature type="compositionally biased region" description="Basic and acidic residues" evidence="1">
    <location>
        <begin position="173"/>
        <end position="182"/>
    </location>
</feature>
<name>A0A194WS05_MOLSC</name>
<feature type="region of interest" description="Disordered" evidence="1">
    <location>
        <begin position="1"/>
        <end position="207"/>
    </location>
</feature>
<dbReference type="GeneID" id="28815914"/>
<reference evidence="2 3" key="1">
    <citation type="submission" date="2015-10" db="EMBL/GenBank/DDBJ databases">
        <title>Full genome of DAOMC 229536 Phialocephala scopiformis, a fungal endophyte of spruce producing the potent anti-insectan compound rugulosin.</title>
        <authorList>
            <consortium name="DOE Joint Genome Institute"/>
            <person name="Walker A.K."/>
            <person name="Frasz S.L."/>
            <person name="Seifert K.A."/>
            <person name="Miller J.D."/>
            <person name="Mondo S.J."/>
            <person name="Labutti K."/>
            <person name="Lipzen A."/>
            <person name="Dockter R."/>
            <person name="Kennedy M."/>
            <person name="Grigoriev I.V."/>
            <person name="Spatafora J.W."/>
        </authorList>
    </citation>
    <scope>NUCLEOTIDE SEQUENCE [LARGE SCALE GENOMIC DNA]</scope>
    <source>
        <strain evidence="2 3">CBS 120377</strain>
    </source>
</reference>
<evidence type="ECO:0000313" key="3">
    <source>
        <dbReference type="Proteomes" id="UP000070700"/>
    </source>
</evidence>
<sequence>MRQVKDFIEQKLEKIKHKMTKERPRGSQKQKRASTSSIGSSQGFPESPALSSQNPRTRQNSNQTTQSNTDALSRMNTKSTTCGGDYVVVSSNLGRYQVSEMDHQPPTRKDIQPEEAVSSQQRTQPISPGSGGNKPTQDDLTPGVEGILPQTLLPEPSSFAAETDPEEVLVPRPNEEPQEVHQPELLSVRSQSPTEEDKSSNTISSPHADLHLDSISLNDNPELLHRILQKLVRKKDDWDKLRSLRKNELGVRSSLQAQRTVLQEKEAAKQVADNDFMKLARENPPLESQRDLLESHARLQQTRNDYGPALVECVQREEALDVVEWEMGRLEDQLYVILFGEIQEDTNLASNFFPTETIVGSASTPSPWLGLVAGVQDRFQPLHTQYLSRQGDMDLAKERLGNLEQEAEDLYARQEYLQRLGHDLSPELSEALREIPSREAQIRSEMADIEADVDRLRQECLDEGIDLDGESDDGSGDSLSFFEDDVQQDNH</sequence>
<dbReference type="KEGG" id="psco:LY89DRAFT_250173"/>
<evidence type="ECO:0000313" key="2">
    <source>
        <dbReference type="EMBL" id="KUJ10756.1"/>
    </source>
</evidence>
<organism evidence="2 3">
    <name type="scientific">Mollisia scopiformis</name>
    <name type="common">Conifer needle endophyte fungus</name>
    <name type="synonym">Phialocephala scopiformis</name>
    <dbReference type="NCBI Taxonomy" id="149040"/>
    <lineage>
        <taxon>Eukaryota</taxon>
        <taxon>Fungi</taxon>
        <taxon>Dikarya</taxon>
        <taxon>Ascomycota</taxon>
        <taxon>Pezizomycotina</taxon>
        <taxon>Leotiomycetes</taxon>
        <taxon>Helotiales</taxon>
        <taxon>Mollisiaceae</taxon>
        <taxon>Mollisia</taxon>
    </lineage>
</organism>